<protein>
    <recommendedName>
        <fullName evidence="1">Putative restriction endonuclease domain-containing protein</fullName>
    </recommendedName>
</protein>
<dbReference type="PANTHER" id="PTHR35400:SF3">
    <property type="entry name" value="SLL1072 PROTEIN"/>
    <property type="match status" value="1"/>
</dbReference>
<keyword evidence="3" id="KW-1185">Reference proteome</keyword>
<dbReference type="CDD" id="cd06260">
    <property type="entry name" value="DUF820-like"/>
    <property type="match status" value="1"/>
</dbReference>
<evidence type="ECO:0000313" key="3">
    <source>
        <dbReference type="Proteomes" id="UP000006304"/>
    </source>
</evidence>
<dbReference type="HOGENOM" id="CLU_076312_4_1_11"/>
<dbReference type="eggNOG" id="COG4636">
    <property type="taxonomic scope" value="Bacteria"/>
</dbReference>
<evidence type="ECO:0000313" key="2">
    <source>
        <dbReference type="EMBL" id="AFU05892.1"/>
    </source>
</evidence>
<dbReference type="Pfam" id="PF05685">
    <property type="entry name" value="Uma2"/>
    <property type="match status" value="1"/>
</dbReference>
<dbReference type="KEGG" id="nbr:O3I_039725"/>
<accession>K0F868</accession>
<proteinExistence type="predicted"/>
<dbReference type="SUPFAM" id="SSF52980">
    <property type="entry name" value="Restriction endonuclease-like"/>
    <property type="match status" value="1"/>
</dbReference>
<dbReference type="EMBL" id="CP003876">
    <property type="protein sequence ID" value="AFU05892.1"/>
    <property type="molecule type" value="Genomic_DNA"/>
</dbReference>
<reference evidence="2 3" key="1">
    <citation type="journal article" date="2012" name="J. Bacteriol.">
        <title>Complete genome sequence of Nocardia brasiliensis HUJEG-1.</title>
        <authorList>
            <person name="Vera-Cabrera L."/>
            <person name="Ortiz-Lopez R."/>
            <person name="Elizondo-Gonzalez R."/>
            <person name="Perez-Maya A.A."/>
            <person name="Ocampo-Candiani J."/>
        </authorList>
    </citation>
    <scope>NUCLEOTIDE SEQUENCE [LARGE SCALE GENOMIC DNA]</scope>
    <source>
        <strain evidence="3">ATCC 700358</strain>
    </source>
</reference>
<dbReference type="AlphaFoldDB" id="K0F868"/>
<dbReference type="STRING" id="1133849.O3I_039725"/>
<dbReference type="RefSeq" id="WP_014988739.1">
    <property type="nucleotide sequence ID" value="NC_018681.1"/>
</dbReference>
<dbReference type="InterPro" id="IPR011335">
    <property type="entry name" value="Restrct_endonuc-II-like"/>
</dbReference>
<dbReference type="Proteomes" id="UP000006304">
    <property type="component" value="Chromosome"/>
</dbReference>
<dbReference type="PANTHER" id="PTHR35400">
    <property type="entry name" value="SLR1083 PROTEIN"/>
    <property type="match status" value="1"/>
</dbReference>
<name>K0F868_NOCB7</name>
<dbReference type="Gene3D" id="3.90.1570.10">
    <property type="entry name" value="tt1808, chain A"/>
    <property type="match status" value="1"/>
</dbReference>
<feature type="domain" description="Putative restriction endonuclease" evidence="1">
    <location>
        <begin position="18"/>
        <end position="189"/>
    </location>
</feature>
<dbReference type="InterPro" id="IPR012296">
    <property type="entry name" value="Nuclease_put_TT1808"/>
</dbReference>
<dbReference type="InterPro" id="IPR008538">
    <property type="entry name" value="Uma2"/>
</dbReference>
<organism evidence="2 3">
    <name type="scientific">Nocardia brasiliensis (strain ATCC 700358 / HUJEG-1)</name>
    <dbReference type="NCBI Taxonomy" id="1133849"/>
    <lineage>
        <taxon>Bacteria</taxon>
        <taxon>Bacillati</taxon>
        <taxon>Actinomycetota</taxon>
        <taxon>Actinomycetes</taxon>
        <taxon>Mycobacteriales</taxon>
        <taxon>Nocardiaceae</taxon>
        <taxon>Nocardia</taxon>
    </lineage>
</organism>
<sequence>MTAVEESRMATESLMTTEEFEELARAADRIAEGVRLEFIDGQLGVKAMPDGDHARIIQWLIRTFMMFRPELFMTPEQGLKIDRYRKGRARPDGALADAEAFVGQGEWADPDPVLMAVEVTSDDQDTERRDRREKPRAYAETGIPVYLLIDRESCEVTVHSIPRQGRYEQVLTVPFGATVKIPDPVSVELDTEPLKDWVR</sequence>
<gene>
    <name evidence="2" type="ORF">O3I_039725</name>
</gene>
<evidence type="ECO:0000259" key="1">
    <source>
        <dbReference type="Pfam" id="PF05685"/>
    </source>
</evidence>